<dbReference type="RefSeq" id="WP_143315907.1">
    <property type="nucleotide sequence ID" value="NZ_JACSRA010000015.1"/>
</dbReference>
<feature type="transmembrane region" description="Helical" evidence="4">
    <location>
        <begin position="12"/>
        <end position="33"/>
    </location>
</feature>
<dbReference type="Pfam" id="PF00672">
    <property type="entry name" value="HAMP"/>
    <property type="match status" value="1"/>
</dbReference>
<evidence type="ECO:0000256" key="2">
    <source>
        <dbReference type="ARBA" id="ARBA00029447"/>
    </source>
</evidence>
<dbReference type="PROSITE" id="PS50885">
    <property type="entry name" value="HAMP"/>
    <property type="match status" value="1"/>
</dbReference>
<feature type="transmembrane region" description="Helical" evidence="4">
    <location>
        <begin position="203"/>
        <end position="227"/>
    </location>
</feature>
<dbReference type="PROSITE" id="PS50111">
    <property type="entry name" value="CHEMOTAXIS_TRANSDUC_2"/>
    <property type="match status" value="1"/>
</dbReference>
<dbReference type="InterPro" id="IPR004090">
    <property type="entry name" value="Chemotax_Me-accpt_rcpt"/>
</dbReference>
<dbReference type="Gene3D" id="1.10.287.950">
    <property type="entry name" value="Methyl-accepting chemotaxis protein"/>
    <property type="match status" value="1"/>
</dbReference>
<feature type="domain" description="Methyl-accepting transducer" evidence="5">
    <location>
        <begin position="296"/>
        <end position="533"/>
    </location>
</feature>
<keyword evidence="4" id="KW-1133">Transmembrane helix</keyword>
<evidence type="ECO:0000313" key="7">
    <source>
        <dbReference type="EMBL" id="MBD7911858.1"/>
    </source>
</evidence>
<accession>A0ABR8PUP9</accession>
<sequence>MVKLMGNLKMWAKLAVLIVFVSIFIIVVGIIGLQNMKKINSNAALLHDYNLKTIEEVNLLRQSYSDIRTALIKMAYKERKDPGENEEIVKEVQDLTKQAGELFAKIKATNESERQYMGQDEKENDGKVFEKIETSSKIYLDMSQKVCDFGTSGDYKSAIKEISGASNARASLFEGLGELIDMAVKEADVMSQSNNLTYESSKIMIISITIIGFVLAIILGTSMAIAISKKLKKVVKFADDLGEGDLTKGIDIDSKDEIGELSIALNKAKDNMKLLLTEIISSTGEINASSQELSATAEEVSSSMEMANESTGQITRGIQDLSATTEEVTASTEEIGNATEQLNIKANDSFKSANKIKERAVEVREKAARNIEQGNEIYEKNKINILKAIDEGKVVKDITVMADSIGNIAEQTNLLALNAAIEAARAGEMGKGFAVVADEVRSLAEQSSEAVSSIQAMVSRIEQAFENLSNSGKEVLEYLETGVKPSYELLISVGIQYEKDADFVNSMASDIASSSKQMKEVIDQVSSAMESLSATSVESATSSEDVLNNINEITHAIDEVAKASQNQAKTSQSLTELANKFNV</sequence>
<dbReference type="InterPro" id="IPR024478">
    <property type="entry name" value="HlyB_4HB_MCP"/>
</dbReference>
<name>A0ABR8PUP9_9CLOT</name>
<dbReference type="Pfam" id="PF12729">
    <property type="entry name" value="4HB_MCP_1"/>
    <property type="match status" value="1"/>
</dbReference>
<dbReference type="PANTHER" id="PTHR32089">
    <property type="entry name" value="METHYL-ACCEPTING CHEMOTAXIS PROTEIN MCPB"/>
    <property type="match status" value="1"/>
</dbReference>
<keyword evidence="8" id="KW-1185">Reference proteome</keyword>
<dbReference type="EMBL" id="JACSRA010000015">
    <property type="protein sequence ID" value="MBD7911858.1"/>
    <property type="molecule type" value="Genomic_DNA"/>
</dbReference>
<dbReference type="SMART" id="SM00283">
    <property type="entry name" value="MA"/>
    <property type="match status" value="1"/>
</dbReference>
<dbReference type="Proteomes" id="UP000627781">
    <property type="component" value="Unassembled WGS sequence"/>
</dbReference>
<dbReference type="SUPFAM" id="SSF58104">
    <property type="entry name" value="Methyl-accepting chemotaxis protein (MCP) signaling domain"/>
    <property type="match status" value="1"/>
</dbReference>
<organism evidence="7 8">
    <name type="scientific">Clostridium cibarium</name>
    <dbReference type="NCBI Taxonomy" id="2762247"/>
    <lineage>
        <taxon>Bacteria</taxon>
        <taxon>Bacillati</taxon>
        <taxon>Bacillota</taxon>
        <taxon>Clostridia</taxon>
        <taxon>Eubacteriales</taxon>
        <taxon>Clostridiaceae</taxon>
        <taxon>Clostridium</taxon>
    </lineage>
</organism>
<dbReference type="Pfam" id="PF00015">
    <property type="entry name" value="MCPsignal"/>
    <property type="match status" value="1"/>
</dbReference>
<evidence type="ECO:0000259" key="5">
    <source>
        <dbReference type="PROSITE" id="PS50111"/>
    </source>
</evidence>
<proteinExistence type="inferred from homology"/>
<gene>
    <name evidence="7" type="ORF">H9661_10850</name>
</gene>
<evidence type="ECO:0000256" key="4">
    <source>
        <dbReference type="SAM" id="Phobius"/>
    </source>
</evidence>
<comment type="caution">
    <text evidence="7">The sequence shown here is derived from an EMBL/GenBank/DDBJ whole genome shotgun (WGS) entry which is preliminary data.</text>
</comment>
<dbReference type="PRINTS" id="PR00260">
    <property type="entry name" value="CHEMTRNSDUCR"/>
</dbReference>
<comment type="similarity">
    <text evidence="2">Belongs to the methyl-accepting chemotaxis (MCP) protein family.</text>
</comment>
<feature type="domain" description="HAMP" evidence="6">
    <location>
        <begin position="225"/>
        <end position="277"/>
    </location>
</feature>
<dbReference type="PANTHER" id="PTHR32089:SF112">
    <property type="entry name" value="LYSOZYME-LIKE PROTEIN-RELATED"/>
    <property type="match status" value="1"/>
</dbReference>
<evidence type="ECO:0000256" key="1">
    <source>
        <dbReference type="ARBA" id="ARBA00023224"/>
    </source>
</evidence>
<dbReference type="CDD" id="cd06225">
    <property type="entry name" value="HAMP"/>
    <property type="match status" value="1"/>
</dbReference>
<keyword evidence="4" id="KW-0472">Membrane</keyword>
<dbReference type="InterPro" id="IPR003660">
    <property type="entry name" value="HAMP_dom"/>
</dbReference>
<reference evidence="7 8" key="1">
    <citation type="submission" date="2020-08" db="EMBL/GenBank/DDBJ databases">
        <title>A Genomic Blueprint of the Chicken Gut Microbiome.</title>
        <authorList>
            <person name="Gilroy R."/>
            <person name="Ravi A."/>
            <person name="Getino M."/>
            <person name="Pursley I."/>
            <person name="Horton D.L."/>
            <person name="Alikhan N.-F."/>
            <person name="Baker D."/>
            <person name="Gharbi K."/>
            <person name="Hall N."/>
            <person name="Watson M."/>
            <person name="Adriaenssens E.M."/>
            <person name="Foster-Nyarko E."/>
            <person name="Jarju S."/>
            <person name="Secka A."/>
            <person name="Antonio M."/>
            <person name="Oren A."/>
            <person name="Chaudhuri R."/>
            <person name="La Ragione R.M."/>
            <person name="Hildebrand F."/>
            <person name="Pallen M.J."/>
        </authorList>
    </citation>
    <scope>NUCLEOTIDE SEQUENCE [LARGE SCALE GENOMIC DNA]</scope>
    <source>
        <strain evidence="7 8">Sa3CVN1</strain>
    </source>
</reference>
<keyword evidence="1 3" id="KW-0807">Transducer</keyword>
<evidence type="ECO:0000256" key="3">
    <source>
        <dbReference type="PROSITE-ProRule" id="PRU00284"/>
    </source>
</evidence>
<evidence type="ECO:0000313" key="8">
    <source>
        <dbReference type="Proteomes" id="UP000627781"/>
    </source>
</evidence>
<evidence type="ECO:0000259" key="6">
    <source>
        <dbReference type="PROSITE" id="PS50885"/>
    </source>
</evidence>
<dbReference type="SMART" id="SM00304">
    <property type="entry name" value="HAMP"/>
    <property type="match status" value="1"/>
</dbReference>
<keyword evidence="4" id="KW-0812">Transmembrane</keyword>
<dbReference type="InterPro" id="IPR004089">
    <property type="entry name" value="MCPsignal_dom"/>
</dbReference>
<protein>
    <submittedName>
        <fullName evidence="7">Methyl-accepting chemotaxis protein</fullName>
    </submittedName>
</protein>